<reference evidence="3" key="1">
    <citation type="journal article" date="2018" name="Nat. Microbiol.">
        <title>Leveraging single-cell genomics to expand the fungal tree of life.</title>
        <authorList>
            <person name="Ahrendt S.R."/>
            <person name="Quandt C.A."/>
            <person name="Ciobanu D."/>
            <person name="Clum A."/>
            <person name="Salamov A."/>
            <person name="Andreopoulos B."/>
            <person name="Cheng J.F."/>
            <person name="Woyke T."/>
            <person name="Pelin A."/>
            <person name="Henrissat B."/>
            <person name="Reynolds N.K."/>
            <person name="Benny G.L."/>
            <person name="Smith M.E."/>
            <person name="James T.Y."/>
            <person name="Grigoriev I.V."/>
        </authorList>
    </citation>
    <scope>NUCLEOTIDE SEQUENCE [LARGE SCALE GENOMIC DNA]</scope>
    <source>
        <strain evidence="3">Benny S71-1</strain>
    </source>
</reference>
<feature type="region of interest" description="Disordered" evidence="1">
    <location>
        <begin position="207"/>
        <end position="226"/>
    </location>
</feature>
<dbReference type="Proteomes" id="UP000278143">
    <property type="component" value="Unassembled WGS sequence"/>
</dbReference>
<name>A0A4P9Z0N1_9FUNG</name>
<evidence type="ECO:0000256" key="1">
    <source>
        <dbReference type="SAM" id="MobiDB-lite"/>
    </source>
</evidence>
<keyword evidence="3" id="KW-1185">Reference proteome</keyword>
<accession>A0A4P9Z0N1</accession>
<organism evidence="2 3">
    <name type="scientific">Syncephalis pseudoplumigaleata</name>
    <dbReference type="NCBI Taxonomy" id="1712513"/>
    <lineage>
        <taxon>Eukaryota</taxon>
        <taxon>Fungi</taxon>
        <taxon>Fungi incertae sedis</taxon>
        <taxon>Zoopagomycota</taxon>
        <taxon>Zoopagomycotina</taxon>
        <taxon>Zoopagomycetes</taxon>
        <taxon>Zoopagales</taxon>
        <taxon>Piptocephalidaceae</taxon>
        <taxon>Syncephalis</taxon>
    </lineage>
</organism>
<proteinExistence type="predicted"/>
<evidence type="ECO:0000313" key="3">
    <source>
        <dbReference type="Proteomes" id="UP000278143"/>
    </source>
</evidence>
<sequence>EYDVYDELEARGLCDTDCEEDCSDDGSLPLDEDRPAFAAATSSHHSLLSLLSSSEDYDDDDDDDDDDDESMDYFDLEEAAELAGVPFPQSSPSLALLSRELMTTMGTHKAQPLAMADAWQPHTSYAVAFPKPTTAAAAAATATPIITYHRDVALGCISPPQSPDIALPQYQQQQNHHYGDDQQQTSKHSELADSEHGFAAHLMMTTDHASDASSRPDGYAGDAWQTWGDPVSQVNHDWINSLSTDAMDADDDDDRYSPSDDWIYGAYGISKI</sequence>
<feature type="region of interest" description="Disordered" evidence="1">
    <location>
        <begin position="16"/>
        <end position="35"/>
    </location>
</feature>
<feature type="non-terminal residue" evidence="2">
    <location>
        <position position="1"/>
    </location>
</feature>
<feature type="compositionally biased region" description="Acidic residues" evidence="1">
    <location>
        <begin position="55"/>
        <end position="70"/>
    </location>
</feature>
<gene>
    <name evidence="2" type="ORF">SYNPS1DRAFT_28266</name>
</gene>
<protein>
    <submittedName>
        <fullName evidence="2">Uncharacterized protein</fullName>
    </submittedName>
</protein>
<feature type="compositionally biased region" description="Polar residues" evidence="1">
    <location>
        <begin position="169"/>
        <end position="186"/>
    </location>
</feature>
<dbReference type="EMBL" id="KZ989538">
    <property type="protein sequence ID" value="RKP26023.1"/>
    <property type="molecule type" value="Genomic_DNA"/>
</dbReference>
<evidence type="ECO:0000313" key="2">
    <source>
        <dbReference type="EMBL" id="RKP26023.1"/>
    </source>
</evidence>
<feature type="region of interest" description="Disordered" evidence="1">
    <location>
        <begin position="159"/>
        <end position="190"/>
    </location>
</feature>
<feature type="region of interest" description="Disordered" evidence="1">
    <location>
        <begin position="51"/>
        <end position="70"/>
    </location>
</feature>
<dbReference type="AlphaFoldDB" id="A0A4P9Z0N1"/>